<reference evidence="8" key="1">
    <citation type="journal article" date="2022" name="Plant J.">
        <title>Strategies of tolerance reflected in two North American maple genomes.</title>
        <authorList>
            <person name="McEvoy S.L."/>
            <person name="Sezen U.U."/>
            <person name="Trouern-Trend A."/>
            <person name="McMahon S.M."/>
            <person name="Schaberg P.G."/>
            <person name="Yang J."/>
            <person name="Wegrzyn J.L."/>
            <person name="Swenson N.G."/>
        </authorList>
    </citation>
    <scope>NUCLEOTIDE SEQUENCE</scope>
    <source>
        <strain evidence="8">91603</strain>
    </source>
</reference>
<dbReference type="EMBL" id="JAJSOW010000106">
    <property type="protein sequence ID" value="KAI9160674.1"/>
    <property type="molecule type" value="Genomic_DNA"/>
</dbReference>
<reference evidence="8" key="2">
    <citation type="submission" date="2023-02" db="EMBL/GenBank/DDBJ databases">
        <authorList>
            <person name="Swenson N.G."/>
            <person name="Wegrzyn J.L."/>
            <person name="Mcevoy S.L."/>
        </authorList>
    </citation>
    <scope>NUCLEOTIDE SEQUENCE</scope>
    <source>
        <strain evidence="8">91603</strain>
        <tissue evidence="8">Leaf</tissue>
    </source>
</reference>
<dbReference type="Proteomes" id="UP001064489">
    <property type="component" value="Chromosome 2"/>
</dbReference>
<feature type="region of interest" description="Disordered" evidence="6">
    <location>
        <begin position="162"/>
        <end position="184"/>
    </location>
</feature>
<evidence type="ECO:0000256" key="2">
    <source>
        <dbReference type="ARBA" id="ARBA00022692"/>
    </source>
</evidence>
<evidence type="ECO:0000256" key="1">
    <source>
        <dbReference type="ARBA" id="ARBA00004141"/>
    </source>
</evidence>
<keyword evidence="9" id="KW-1185">Reference proteome</keyword>
<keyword evidence="5" id="KW-0813">Transport</keyword>
<protein>
    <submittedName>
        <fullName evidence="8">Uncharacterized protein</fullName>
    </submittedName>
</protein>
<dbReference type="InterPro" id="IPR023271">
    <property type="entry name" value="Aquaporin-like"/>
</dbReference>
<dbReference type="Gene3D" id="1.20.1080.10">
    <property type="entry name" value="Glycerol uptake facilitator protein"/>
    <property type="match status" value="1"/>
</dbReference>
<dbReference type="SUPFAM" id="SSF81338">
    <property type="entry name" value="Aquaporin-like"/>
    <property type="match status" value="1"/>
</dbReference>
<proteinExistence type="inferred from homology"/>
<dbReference type="GO" id="GO:0016020">
    <property type="term" value="C:membrane"/>
    <property type="evidence" value="ECO:0007669"/>
    <property type="project" value="UniProtKB-SubCell"/>
</dbReference>
<comment type="similarity">
    <text evidence="5">Belongs to the MIP/aquaporin (TC 1.A.8) family.</text>
</comment>
<dbReference type="InterPro" id="IPR000425">
    <property type="entry name" value="MIP"/>
</dbReference>
<dbReference type="PANTHER" id="PTHR45665:SF27">
    <property type="entry name" value="AQUAPORIN TIP5-1-RELATED"/>
    <property type="match status" value="1"/>
</dbReference>
<accession>A0AAD5NIC1</accession>
<evidence type="ECO:0000256" key="3">
    <source>
        <dbReference type="ARBA" id="ARBA00022989"/>
    </source>
</evidence>
<keyword evidence="3 7" id="KW-1133">Transmembrane helix</keyword>
<dbReference type="AlphaFoldDB" id="A0AAD5NIC1"/>
<keyword evidence="2 5" id="KW-0812">Transmembrane</keyword>
<evidence type="ECO:0000256" key="4">
    <source>
        <dbReference type="ARBA" id="ARBA00023136"/>
    </source>
</evidence>
<name>A0AAD5NIC1_ACENE</name>
<organism evidence="8 9">
    <name type="scientific">Acer negundo</name>
    <name type="common">Box elder</name>
    <dbReference type="NCBI Taxonomy" id="4023"/>
    <lineage>
        <taxon>Eukaryota</taxon>
        <taxon>Viridiplantae</taxon>
        <taxon>Streptophyta</taxon>
        <taxon>Embryophyta</taxon>
        <taxon>Tracheophyta</taxon>
        <taxon>Spermatophyta</taxon>
        <taxon>Magnoliopsida</taxon>
        <taxon>eudicotyledons</taxon>
        <taxon>Gunneridae</taxon>
        <taxon>Pentapetalae</taxon>
        <taxon>rosids</taxon>
        <taxon>malvids</taxon>
        <taxon>Sapindales</taxon>
        <taxon>Sapindaceae</taxon>
        <taxon>Hippocastanoideae</taxon>
        <taxon>Acereae</taxon>
        <taxon>Acer</taxon>
    </lineage>
</organism>
<feature type="compositionally biased region" description="Low complexity" evidence="6">
    <location>
        <begin position="165"/>
        <end position="174"/>
    </location>
</feature>
<dbReference type="PRINTS" id="PR00783">
    <property type="entry name" value="MINTRINSICP"/>
</dbReference>
<sequence length="262" mass="27263">MASSECSEIDARNGGESVWSSDCSCGECICIAVDCFYIVANISGGHINLAVTFAKAVGGHIIVLTALFYWVSQMLASVMACLVLKVTTAGQVASILEALLKFTLVYTVYVARDPKRGALGSIGPLAIRMIAGANVLATGPFSGGSMNPASANAPVLEPGVEDRSLQSPSLLEPPQQLPPDDAGEPPVVAGLHIGTIAATDLIDGADLRIRNHKVCSLNNEKIESQGLISIEPFGNENSASSNLKVATGFPVTFNEVSSCDLQ</sequence>
<dbReference type="Pfam" id="PF00230">
    <property type="entry name" value="MIP"/>
    <property type="match status" value="1"/>
</dbReference>
<keyword evidence="4 7" id="KW-0472">Membrane</keyword>
<dbReference type="PANTHER" id="PTHR45665">
    <property type="entry name" value="AQUAPORIN-8"/>
    <property type="match status" value="1"/>
</dbReference>
<dbReference type="GO" id="GO:0015250">
    <property type="term" value="F:water channel activity"/>
    <property type="evidence" value="ECO:0007669"/>
    <property type="project" value="TreeGrafter"/>
</dbReference>
<evidence type="ECO:0000313" key="9">
    <source>
        <dbReference type="Proteomes" id="UP001064489"/>
    </source>
</evidence>
<evidence type="ECO:0000313" key="8">
    <source>
        <dbReference type="EMBL" id="KAI9160674.1"/>
    </source>
</evidence>
<feature type="transmembrane region" description="Helical" evidence="7">
    <location>
        <begin position="92"/>
        <end position="111"/>
    </location>
</feature>
<feature type="transmembrane region" description="Helical" evidence="7">
    <location>
        <begin position="61"/>
        <end position="86"/>
    </location>
</feature>
<evidence type="ECO:0000256" key="7">
    <source>
        <dbReference type="SAM" id="Phobius"/>
    </source>
</evidence>
<comment type="caution">
    <text evidence="8">The sequence shown here is derived from an EMBL/GenBank/DDBJ whole genome shotgun (WGS) entry which is preliminary data.</text>
</comment>
<evidence type="ECO:0000256" key="6">
    <source>
        <dbReference type="SAM" id="MobiDB-lite"/>
    </source>
</evidence>
<comment type="subcellular location">
    <subcellularLocation>
        <location evidence="1">Membrane</location>
        <topology evidence="1">Multi-pass membrane protein</topology>
    </subcellularLocation>
</comment>
<dbReference type="InterPro" id="IPR034294">
    <property type="entry name" value="Aquaporin_transptr"/>
</dbReference>
<gene>
    <name evidence="8" type="ORF">LWI28_010558</name>
</gene>
<evidence type="ECO:0000256" key="5">
    <source>
        <dbReference type="RuleBase" id="RU000477"/>
    </source>
</evidence>